<dbReference type="Gene3D" id="1.20.5.1930">
    <property type="match status" value="1"/>
</dbReference>
<dbReference type="EMBL" id="BNAT01000023">
    <property type="protein sequence ID" value="GHE39329.1"/>
    <property type="molecule type" value="Genomic_DNA"/>
</dbReference>
<dbReference type="GO" id="GO:0000155">
    <property type="term" value="F:phosphorelay sensor kinase activity"/>
    <property type="evidence" value="ECO:0007669"/>
    <property type="project" value="InterPro"/>
</dbReference>
<dbReference type="RefSeq" id="WP_189785408.1">
    <property type="nucleotide sequence ID" value="NZ_BNAT01000023.1"/>
</dbReference>
<evidence type="ECO:0000256" key="2">
    <source>
        <dbReference type="ARBA" id="ARBA00012438"/>
    </source>
</evidence>
<dbReference type="PANTHER" id="PTHR24421">
    <property type="entry name" value="NITRATE/NITRITE SENSOR PROTEIN NARX-RELATED"/>
    <property type="match status" value="1"/>
</dbReference>
<dbReference type="Proteomes" id="UP000603227">
    <property type="component" value="Unassembled WGS sequence"/>
</dbReference>
<dbReference type="SUPFAM" id="SSF55874">
    <property type="entry name" value="ATPase domain of HSP90 chaperone/DNA topoisomerase II/histidine kinase"/>
    <property type="match status" value="1"/>
</dbReference>
<keyword evidence="9" id="KW-0472">Membrane</keyword>
<accession>A0A918Z7R9</accession>
<gene>
    <name evidence="11" type="ORF">GCM10017771_58060</name>
</gene>
<dbReference type="InterPro" id="IPR005467">
    <property type="entry name" value="His_kinase_dom"/>
</dbReference>
<organism evidence="11 12">
    <name type="scientific">Streptomyces capitiformicae</name>
    <dbReference type="NCBI Taxonomy" id="2014920"/>
    <lineage>
        <taxon>Bacteria</taxon>
        <taxon>Bacillati</taxon>
        <taxon>Actinomycetota</taxon>
        <taxon>Actinomycetes</taxon>
        <taxon>Kitasatosporales</taxon>
        <taxon>Streptomycetaceae</taxon>
        <taxon>Streptomyces</taxon>
    </lineage>
</organism>
<evidence type="ECO:0000256" key="6">
    <source>
        <dbReference type="ARBA" id="ARBA00022777"/>
    </source>
</evidence>
<evidence type="ECO:0000256" key="9">
    <source>
        <dbReference type="SAM" id="Phobius"/>
    </source>
</evidence>
<evidence type="ECO:0000313" key="11">
    <source>
        <dbReference type="EMBL" id="GHE39329.1"/>
    </source>
</evidence>
<evidence type="ECO:0000256" key="7">
    <source>
        <dbReference type="ARBA" id="ARBA00022840"/>
    </source>
</evidence>
<dbReference type="InterPro" id="IPR025828">
    <property type="entry name" value="Put_sensor_dom"/>
</dbReference>
<protein>
    <recommendedName>
        <fullName evidence="2">histidine kinase</fullName>
        <ecNumber evidence="2">2.7.13.3</ecNumber>
    </recommendedName>
</protein>
<feature type="domain" description="Histidine kinase" evidence="10">
    <location>
        <begin position="325"/>
        <end position="408"/>
    </location>
</feature>
<keyword evidence="7" id="KW-0067">ATP-binding</keyword>
<reference evidence="11" key="2">
    <citation type="submission" date="2020-09" db="EMBL/GenBank/DDBJ databases">
        <authorList>
            <person name="Sun Q."/>
            <person name="Zhou Y."/>
        </authorList>
    </citation>
    <scope>NUCLEOTIDE SEQUENCE</scope>
    <source>
        <strain evidence="11">CGMCC 4.7403</strain>
    </source>
</reference>
<dbReference type="AlphaFoldDB" id="A0A918Z7R9"/>
<reference evidence="11" key="1">
    <citation type="journal article" date="2014" name="Int. J. Syst. Evol. Microbiol.">
        <title>Complete genome sequence of Corynebacterium casei LMG S-19264T (=DSM 44701T), isolated from a smear-ripened cheese.</title>
        <authorList>
            <consortium name="US DOE Joint Genome Institute (JGI-PGF)"/>
            <person name="Walter F."/>
            <person name="Albersmeier A."/>
            <person name="Kalinowski J."/>
            <person name="Ruckert C."/>
        </authorList>
    </citation>
    <scope>NUCLEOTIDE SEQUENCE</scope>
    <source>
        <strain evidence="11">CGMCC 4.7403</strain>
    </source>
</reference>
<dbReference type="CDD" id="cd16917">
    <property type="entry name" value="HATPase_UhpB-NarQ-NarX-like"/>
    <property type="match status" value="1"/>
</dbReference>
<keyword evidence="3" id="KW-0597">Phosphoprotein</keyword>
<feature type="transmembrane region" description="Helical" evidence="9">
    <location>
        <begin position="55"/>
        <end position="74"/>
    </location>
</feature>
<feature type="transmembrane region" description="Helical" evidence="9">
    <location>
        <begin position="119"/>
        <end position="145"/>
    </location>
</feature>
<dbReference type="InterPro" id="IPR011712">
    <property type="entry name" value="Sig_transdc_His_kin_sub3_dim/P"/>
</dbReference>
<dbReference type="Pfam" id="PF07730">
    <property type="entry name" value="HisKA_3"/>
    <property type="match status" value="1"/>
</dbReference>
<keyword evidence="9" id="KW-1133">Transmembrane helix</keyword>
<keyword evidence="4" id="KW-0808">Transferase</keyword>
<dbReference type="InterPro" id="IPR036890">
    <property type="entry name" value="HATPase_C_sf"/>
</dbReference>
<name>A0A918Z7R9_9ACTN</name>
<dbReference type="Pfam" id="PF13796">
    <property type="entry name" value="Sensor"/>
    <property type="match status" value="1"/>
</dbReference>
<comment type="caution">
    <text evidence="11">The sequence shown here is derived from an EMBL/GenBank/DDBJ whole genome shotgun (WGS) entry which is preliminary data.</text>
</comment>
<dbReference type="GO" id="GO:0046983">
    <property type="term" value="F:protein dimerization activity"/>
    <property type="evidence" value="ECO:0007669"/>
    <property type="project" value="InterPro"/>
</dbReference>
<feature type="transmembrane region" description="Helical" evidence="9">
    <location>
        <begin position="157"/>
        <end position="179"/>
    </location>
</feature>
<evidence type="ECO:0000256" key="5">
    <source>
        <dbReference type="ARBA" id="ARBA00022741"/>
    </source>
</evidence>
<dbReference type="GO" id="GO:0016020">
    <property type="term" value="C:membrane"/>
    <property type="evidence" value="ECO:0007669"/>
    <property type="project" value="InterPro"/>
</dbReference>
<dbReference type="InterPro" id="IPR050482">
    <property type="entry name" value="Sensor_HK_TwoCompSys"/>
</dbReference>
<keyword evidence="6 11" id="KW-0418">Kinase</keyword>
<keyword evidence="9" id="KW-0812">Transmembrane</keyword>
<proteinExistence type="predicted"/>
<evidence type="ECO:0000256" key="1">
    <source>
        <dbReference type="ARBA" id="ARBA00000085"/>
    </source>
</evidence>
<dbReference type="InterPro" id="IPR003594">
    <property type="entry name" value="HATPase_dom"/>
</dbReference>
<dbReference type="PROSITE" id="PS50109">
    <property type="entry name" value="HIS_KIN"/>
    <property type="match status" value="1"/>
</dbReference>
<evidence type="ECO:0000256" key="3">
    <source>
        <dbReference type="ARBA" id="ARBA00022553"/>
    </source>
</evidence>
<evidence type="ECO:0000256" key="8">
    <source>
        <dbReference type="ARBA" id="ARBA00023012"/>
    </source>
</evidence>
<evidence type="ECO:0000313" key="12">
    <source>
        <dbReference type="Proteomes" id="UP000603227"/>
    </source>
</evidence>
<dbReference type="GO" id="GO:0005524">
    <property type="term" value="F:ATP binding"/>
    <property type="evidence" value="ECO:0007669"/>
    <property type="project" value="UniProtKB-KW"/>
</dbReference>
<dbReference type="PANTHER" id="PTHR24421:SF10">
    <property type="entry name" value="NITRATE_NITRITE SENSOR PROTEIN NARQ"/>
    <property type="match status" value="1"/>
</dbReference>
<evidence type="ECO:0000259" key="10">
    <source>
        <dbReference type="PROSITE" id="PS50109"/>
    </source>
</evidence>
<dbReference type="Gene3D" id="3.30.565.10">
    <property type="entry name" value="Histidine kinase-like ATPase, C-terminal domain"/>
    <property type="match status" value="1"/>
</dbReference>
<dbReference type="SMART" id="SM00387">
    <property type="entry name" value="HATPase_c"/>
    <property type="match status" value="1"/>
</dbReference>
<evidence type="ECO:0000256" key="4">
    <source>
        <dbReference type="ARBA" id="ARBA00022679"/>
    </source>
</evidence>
<feature type="transmembrane region" description="Helical" evidence="9">
    <location>
        <begin position="27"/>
        <end position="49"/>
    </location>
</feature>
<dbReference type="EC" id="2.7.13.3" evidence="2"/>
<dbReference type="Pfam" id="PF02518">
    <property type="entry name" value="HATPase_c"/>
    <property type="match status" value="1"/>
</dbReference>
<sequence>MRHRTAWQALGQNPLKVLGSSWPWRSLAYLLSGVVSGSVITVVLVLMLAAGLVGLVVLVGAVVLVGVVLSGVAVTRFERWRLRLVDLDPVPDPHRAPERPGLVGWVRTRLLEPATWRELGFTAVSATALWWMDLLVLCFALGLPISVMTSPIDDPGAWPLVIVGLCLLAAAPYTITAWAGARAAVTRLMLAPRDSELGRELTDVRASRARLVDAFDAERRRIERDLHDGAQQRLVSLNVLLGLARLDAEPDSPLAGQLAQAQEQVTLAVEELRELSRGVHPKALTDQGLEAAVGNLAARSALPVTVDIRLPHRMPVSVETTAYFVIAEALTNAVKHSRAVRVEVHARLHTDVLTLTVVDDGVGGAEHRAGNGSGLIGLADRVAAADGRLRLSSPPGGPTSLHVELPCR</sequence>
<comment type="catalytic activity">
    <reaction evidence="1">
        <text>ATP + protein L-histidine = ADP + protein N-phospho-L-histidine.</text>
        <dbReference type="EC" id="2.7.13.3"/>
    </reaction>
</comment>
<keyword evidence="8" id="KW-0902">Two-component regulatory system</keyword>
<keyword evidence="5" id="KW-0547">Nucleotide-binding</keyword>
<keyword evidence="12" id="KW-1185">Reference proteome</keyword>